<protein>
    <submittedName>
        <fullName evidence="3">Diguanylate cyclase (GGDEF) domain-containing protein</fullName>
    </submittedName>
</protein>
<keyword evidence="1" id="KW-0812">Transmembrane</keyword>
<dbReference type="InterPro" id="IPR000160">
    <property type="entry name" value="GGDEF_dom"/>
</dbReference>
<dbReference type="GO" id="GO:0052621">
    <property type="term" value="F:diguanylate cyclase activity"/>
    <property type="evidence" value="ECO:0007669"/>
    <property type="project" value="TreeGrafter"/>
</dbReference>
<dbReference type="GO" id="GO:1902201">
    <property type="term" value="P:negative regulation of bacterial-type flagellum-dependent cell motility"/>
    <property type="evidence" value="ECO:0007669"/>
    <property type="project" value="TreeGrafter"/>
</dbReference>
<dbReference type="InterPro" id="IPR050469">
    <property type="entry name" value="Diguanylate_Cyclase"/>
</dbReference>
<dbReference type="InterPro" id="IPR043128">
    <property type="entry name" value="Rev_trsase/Diguanyl_cyclase"/>
</dbReference>
<dbReference type="FunFam" id="3.30.70.270:FF:000001">
    <property type="entry name" value="Diguanylate cyclase domain protein"/>
    <property type="match status" value="1"/>
</dbReference>
<organism evidence="3 4">
    <name type="scientific">Saccharopolyspora flava</name>
    <dbReference type="NCBI Taxonomy" id="95161"/>
    <lineage>
        <taxon>Bacteria</taxon>
        <taxon>Bacillati</taxon>
        <taxon>Actinomycetota</taxon>
        <taxon>Actinomycetes</taxon>
        <taxon>Pseudonocardiales</taxon>
        <taxon>Pseudonocardiaceae</taxon>
        <taxon>Saccharopolyspora</taxon>
    </lineage>
</organism>
<dbReference type="SMART" id="SM00267">
    <property type="entry name" value="GGDEF"/>
    <property type="match status" value="1"/>
</dbReference>
<dbReference type="PANTHER" id="PTHR45138">
    <property type="entry name" value="REGULATORY COMPONENTS OF SENSORY TRANSDUCTION SYSTEM"/>
    <property type="match status" value="1"/>
</dbReference>
<evidence type="ECO:0000259" key="2">
    <source>
        <dbReference type="PROSITE" id="PS50887"/>
    </source>
</evidence>
<name>A0A1I6T890_9PSEU</name>
<evidence type="ECO:0000256" key="1">
    <source>
        <dbReference type="SAM" id="Phobius"/>
    </source>
</evidence>
<keyword evidence="1" id="KW-1133">Transmembrane helix</keyword>
<dbReference type="SUPFAM" id="SSF55073">
    <property type="entry name" value="Nucleotide cyclase"/>
    <property type="match status" value="1"/>
</dbReference>
<accession>A0A1I6T890</accession>
<dbReference type="GO" id="GO:0005886">
    <property type="term" value="C:plasma membrane"/>
    <property type="evidence" value="ECO:0007669"/>
    <property type="project" value="TreeGrafter"/>
</dbReference>
<dbReference type="Gene3D" id="3.30.70.270">
    <property type="match status" value="1"/>
</dbReference>
<evidence type="ECO:0000313" key="3">
    <source>
        <dbReference type="EMBL" id="SFS85452.1"/>
    </source>
</evidence>
<sequence>MGDWSLWRMRPAAIGYALLVQALAVALVVLVFVTGRRPDSDELVNFAALAITAGATIIVTSVSISLRRQIRRNPWTLHIVYLAAGILLLPPNLLVLLLLGPTLHGVLHDRPEPHRWLFTTAATTLATFAARLVMGWNDPVWTPPGFFLTGVVLLVVRSSVVAGGIRLRRPDATRSAVLGEPIDVLLGIVAASLGGLLAVAMSASPFSALLVGPSMVLLDLASQMPQWRRSAQHDGKTGLANATHWDRLARLELMRARQRQQPVAVLLMDLDHFKRVNDEIGHVAGDTVLGGFAGMINNNVRREDLAGRFGGEEFVVLLPGTECETACRVADRIRTATTGLSVPVRDIRGEQRELTGLTVSIGVATTGRFGYELTDLLVAADAAMLAAKAAGRNAVTVA</sequence>
<gene>
    <name evidence="3" type="ORF">SAMN05660874_03754</name>
</gene>
<keyword evidence="4" id="KW-1185">Reference proteome</keyword>
<dbReference type="EMBL" id="FOZX01000006">
    <property type="protein sequence ID" value="SFS85452.1"/>
    <property type="molecule type" value="Genomic_DNA"/>
</dbReference>
<feature type="domain" description="GGDEF" evidence="2">
    <location>
        <begin position="261"/>
        <end position="398"/>
    </location>
</feature>
<feature type="transmembrane region" description="Helical" evidence="1">
    <location>
        <begin position="12"/>
        <end position="34"/>
    </location>
</feature>
<dbReference type="NCBIfam" id="TIGR00254">
    <property type="entry name" value="GGDEF"/>
    <property type="match status" value="1"/>
</dbReference>
<dbReference type="STRING" id="95161.SAMN05660874_03754"/>
<dbReference type="RefSeq" id="WP_093419661.1">
    <property type="nucleotide sequence ID" value="NZ_FOZX01000006.1"/>
</dbReference>
<dbReference type="OrthoDB" id="23692at2"/>
<dbReference type="Pfam" id="PF00990">
    <property type="entry name" value="GGDEF"/>
    <property type="match status" value="1"/>
</dbReference>
<feature type="transmembrane region" description="Helical" evidence="1">
    <location>
        <begin position="185"/>
        <end position="218"/>
    </location>
</feature>
<dbReference type="PROSITE" id="PS50887">
    <property type="entry name" value="GGDEF"/>
    <property type="match status" value="1"/>
</dbReference>
<evidence type="ECO:0000313" key="4">
    <source>
        <dbReference type="Proteomes" id="UP000198852"/>
    </source>
</evidence>
<dbReference type="GO" id="GO:0043709">
    <property type="term" value="P:cell adhesion involved in single-species biofilm formation"/>
    <property type="evidence" value="ECO:0007669"/>
    <property type="project" value="TreeGrafter"/>
</dbReference>
<dbReference type="Proteomes" id="UP000198852">
    <property type="component" value="Unassembled WGS sequence"/>
</dbReference>
<feature type="transmembrane region" description="Helical" evidence="1">
    <location>
        <begin position="46"/>
        <end position="66"/>
    </location>
</feature>
<dbReference type="CDD" id="cd01949">
    <property type="entry name" value="GGDEF"/>
    <property type="match status" value="1"/>
</dbReference>
<keyword evidence="1" id="KW-0472">Membrane</keyword>
<feature type="transmembrane region" description="Helical" evidence="1">
    <location>
        <begin position="146"/>
        <end position="165"/>
    </location>
</feature>
<dbReference type="PANTHER" id="PTHR45138:SF9">
    <property type="entry name" value="DIGUANYLATE CYCLASE DGCM-RELATED"/>
    <property type="match status" value="1"/>
</dbReference>
<proteinExistence type="predicted"/>
<dbReference type="InterPro" id="IPR029787">
    <property type="entry name" value="Nucleotide_cyclase"/>
</dbReference>
<reference evidence="4" key="1">
    <citation type="submission" date="2016-10" db="EMBL/GenBank/DDBJ databases">
        <authorList>
            <person name="Varghese N."/>
            <person name="Submissions S."/>
        </authorList>
    </citation>
    <scope>NUCLEOTIDE SEQUENCE [LARGE SCALE GENOMIC DNA]</scope>
    <source>
        <strain evidence="4">DSM 44771</strain>
    </source>
</reference>
<feature type="transmembrane region" description="Helical" evidence="1">
    <location>
        <begin position="78"/>
        <end position="103"/>
    </location>
</feature>
<dbReference type="AlphaFoldDB" id="A0A1I6T890"/>